<evidence type="ECO:0000313" key="3">
    <source>
        <dbReference type="EMBL" id="MCF4142455.1"/>
    </source>
</evidence>
<dbReference type="SUPFAM" id="SSF55031">
    <property type="entry name" value="Bacterial exopeptidase dimerisation domain"/>
    <property type="match status" value="1"/>
</dbReference>
<accession>A0ABS9EMS0</accession>
<reference evidence="3 4" key="1">
    <citation type="submission" date="2022-01" db="EMBL/GenBank/DDBJ databases">
        <title>Dethiosulfovibrio faecalis sp. nov., a novel proteolytic, non-sulfur-reducing bacterium isolated from a marine aquaculture solid waste bioreactor.</title>
        <authorList>
            <person name="Grabowski S."/>
            <person name="Apolinario E."/>
            <person name="Schneider N."/>
            <person name="Marshall C.W."/>
            <person name="Sowers K.R."/>
        </authorList>
    </citation>
    <scope>NUCLEOTIDE SEQUENCE [LARGE SCALE GENOMIC DNA]</scope>
    <source>
        <strain evidence="3 4">DSM 12537</strain>
    </source>
</reference>
<feature type="domain" description="Peptidase M20 dimerisation" evidence="2">
    <location>
        <begin position="172"/>
        <end position="246"/>
    </location>
</feature>
<keyword evidence="4" id="KW-1185">Reference proteome</keyword>
<name>A0ABS9EMS0_9BACT</name>
<sequence>MDYGQACFRLDEGVERFLGEAVALSDWMAANPELSGEEFEATDRIVALLSREGFSVERPYGGLSTAFKASRGNEDGPKVAIMVECDALPGLGHGCGHCVHGSMSVLAGLALSEIVESLGGAVHVVGTPAEETDGAKCSMSKAGLFDGYDLALMIHSSGGINTTAFRSLAMDGYRFTFTGKASHAAGAPWEGKNALNGVQLMFHAVDMLRQHSIPEARIHGVVDDGGEAPNIVPDRAVCRFEFRAPERIYLDGLTSRCMDCARGAALATGTEVSWETFESSFDDMVPNPPGEAMIGEIYDELGVSFDPPAAPTGSTDVGNVSRRCPTLQPLLAITPERYALHTVDFADSVTKAEAHQALALGARVIGRAVVKTLLDRGLAISMKGVVPEKGV</sequence>
<proteinExistence type="inferred from homology"/>
<dbReference type="SUPFAM" id="SSF53187">
    <property type="entry name" value="Zn-dependent exopeptidases"/>
    <property type="match status" value="1"/>
</dbReference>
<dbReference type="Proteomes" id="UP001200430">
    <property type="component" value="Unassembled WGS sequence"/>
</dbReference>
<protein>
    <recommendedName>
        <fullName evidence="1">Peptidase M20 domain-containing protein 2</fullName>
    </recommendedName>
</protein>
<dbReference type="Pfam" id="PF07687">
    <property type="entry name" value="M20_dimer"/>
    <property type="match status" value="1"/>
</dbReference>
<dbReference type="InterPro" id="IPR011650">
    <property type="entry name" value="Peptidase_M20_dimer"/>
</dbReference>
<dbReference type="InterPro" id="IPR052030">
    <property type="entry name" value="Peptidase_M20/M20A_hydrolases"/>
</dbReference>
<dbReference type="InterPro" id="IPR002933">
    <property type="entry name" value="Peptidase_M20"/>
</dbReference>
<organism evidence="3 4">
    <name type="scientific">Dethiosulfovibrio marinus</name>
    <dbReference type="NCBI Taxonomy" id="133532"/>
    <lineage>
        <taxon>Bacteria</taxon>
        <taxon>Thermotogati</taxon>
        <taxon>Synergistota</taxon>
        <taxon>Synergistia</taxon>
        <taxon>Synergistales</taxon>
        <taxon>Dethiosulfovibrionaceae</taxon>
        <taxon>Dethiosulfovibrio</taxon>
    </lineage>
</organism>
<dbReference type="PANTHER" id="PTHR30575:SF0">
    <property type="entry name" value="XAA-ARG DIPEPTIDASE"/>
    <property type="match status" value="1"/>
</dbReference>
<dbReference type="Pfam" id="PF01546">
    <property type="entry name" value="Peptidase_M20"/>
    <property type="match status" value="1"/>
</dbReference>
<dbReference type="Gene3D" id="3.40.630.10">
    <property type="entry name" value="Zn peptidases"/>
    <property type="match status" value="1"/>
</dbReference>
<dbReference type="NCBIfam" id="TIGR01891">
    <property type="entry name" value="amidohydrolases"/>
    <property type="match status" value="1"/>
</dbReference>
<gene>
    <name evidence="3" type="ORF">L2W38_06475</name>
</gene>
<evidence type="ECO:0000256" key="1">
    <source>
        <dbReference type="PIRNR" id="PIRNR037226"/>
    </source>
</evidence>
<evidence type="ECO:0000259" key="2">
    <source>
        <dbReference type="Pfam" id="PF07687"/>
    </source>
</evidence>
<dbReference type="InterPro" id="IPR036264">
    <property type="entry name" value="Bact_exopeptidase_dim_dom"/>
</dbReference>
<dbReference type="PANTHER" id="PTHR30575">
    <property type="entry name" value="PEPTIDASE M20"/>
    <property type="match status" value="1"/>
</dbReference>
<dbReference type="Gene3D" id="3.30.70.360">
    <property type="match status" value="1"/>
</dbReference>
<dbReference type="RefSeq" id="WP_236099260.1">
    <property type="nucleotide sequence ID" value="NZ_JAKGUD010000005.1"/>
</dbReference>
<comment type="caution">
    <text evidence="3">The sequence shown here is derived from an EMBL/GenBank/DDBJ whole genome shotgun (WGS) entry which is preliminary data.</text>
</comment>
<dbReference type="InterPro" id="IPR017439">
    <property type="entry name" value="Amidohydrolase"/>
</dbReference>
<comment type="similarity">
    <text evidence="1">Belongs to the peptidase M20A family.</text>
</comment>
<evidence type="ECO:0000313" key="4">
    <source>
        <dbReference type="Proteomes" id="UP001200430"/>
    </source>
</evidence>
<dbReference type="InterPro" id="IPR017144">
    <property type="entry name" value="Xaa-Arg_dipeptidase"/>
</dbReference>
<dbReference type="PIRSF" id="PIRSF037226">
    <property type="entry name" value="Amidohydrolase_ACY1L2_prd"/>
    <property type="match status" value="1"/>
</dbReference>
<dbReference type="EMBL" id="JAKGUD010000005">
    <property type="protein sequence ID" value="MCF4142455.1"/>
    <property type="molecule type" value="Genomic_DNA"/>
</dbReference>